<proteinExistence type="predicted"/>
<evidence type="ECO:0000256" key="4">
    <source>
        <dbReference type="ARBA" id="ARBA00022982"/>
    </source>
</evidence>
<evidence type="ECO:0000259" key="8">
    <source>
        <dbReference type="PROSITE" id="PS51007"/>
    </source>
</evidence>
<dbReference type="KEGG" id="njp:NEJAP_1307"/>
<keyword evidence="7" id="KW-0732">Signal</keyword>
<protein>
    <submittedName>
        <fullName evidence="9">Cytochrome c</fullName>
    </submittedName>
</protein>
<sequence length="124" mass="13816">MSACRAVLVFTCCVFCSFNISAYAAPPHYVMCMGCHSPSYNRTGPKHCGVFGQLAARQEGFQYSEALTMSRLRWDRQTLDKFLESPAAMVPGTSMTFAGITDANVRTQLIDYIELLTTDHNDCR</sequence>
<keyword evidence="10" id="KW-1185">Reference proteome</keyword>
<evidence type="ECO:0000256" key="1">
    <source>
        <dbReference type="ARBA" id="ARBA00022448"/>
    </source>
</evidence>
<keyword evidence="4" id="KW-0249">Electron transport</keyword>
<dbReference type="InterPro" id="IPR002327">
    <property type="entry name" value="Cyt_c_1A/1B"/>
</dbReference>
<dbReference type="EMBL" id="AP014546">
    <property type="protein sequence ID" value="BBB29259.1"/>
    <property type="molecule type" value="Genomic_DNA"/>
</dbReference>
<dbReference type="RefSeq" id="WP_201349872.1">
    <property type="nucleotide sequence ID" value="NZ_AP014546.1"/>
</dbReference>
<evidence type="ECO:0000256" key="5">
    <source>
        <dbReference type="ARBA" id="ARBA00023004"/>
    </source>
</evidence>
<dbReference type="GO" id="GO:0046872">
    <property type="term" value="F:metal ion binding"/>
    <property type="evidence" value="ECO:0007669"/>
    <property type="project" value="UniProtKB-KW"/>
</dbReference>
<evidence type="ECO:0000256" key="2">
    <source>
        <dbReference type="ARBA" id="ARBA00022617"/>
    </source>
</evidence>
<evidence type="ECO:0000313" key="10">
    <source>
        <dbReference type="Proteomes" id="UP000595332"/>
    </source>
</evidence>
<dbReference type="AlphaFoldDB" id="A0A7R6PB72"/>
<accession>A0A7R6PB72</accession>
<dbReference type="InterPro" id="IPR036909">
    <property type="entry name" value="Cyt_c-like_dom_sf"/>
</dbReference>
<dbReference type="PROSITE" id="PS51007">
    <property type="entry name" value="CYTC"/>
    <property type="match status" value="1"/>
</dbReference>
<keyword evidence="1" id="KW-0813">Transport</keyword>
<feature type="chain" id="PRO_5032680695" evidence="7">
    <location>
        <begin position="25"/>
        <end position="124"/>
    </location>
</feature>
<reference evidence="9 10" key="1">
    <citation type="journal article" date="2008" name="Int. J. Syst. Evol. Microbiol.">
        <title>Neptunomonas japonica sp. nov., an Osedax japonicus symbiont-like bacterium isolated from sediment adjacent to sperm whale carcasses off Kagoshima, Japan.</title>
        <authorList>
            <person name="Miyazaki M."/>
            <person name="Nogi Y."/>
            <person name="Fujiwara Y."/>
            <person name="Kawato M."/>
            <person name="Kubokawa K."/>
            <person name="Horikoshi K."/>
        </authorList>
    </citation>
    <scope>NUCLEOTIDE SEQUENCE [LARGE SCALE GENOMIC DNA]</scope>
    <source>
        <strain evidence="9 10">JAMM 1380</strain>
    </source>
</reference>
<dbReference type="PRINTS" id="PR00604">
    <property type="entry name" value="CYTCHRMECIAB"/>
</dbReference>
<dbReference type="GO" id="GO:0009055">
    <property type="term" value="F:electron transfer activity"/>
    <property type="evidence" value="ECO:0007669"/>
    <property type="project" value="InterPro"/>
</dbReference>
<keyword evidence="2 6" id="KW-0349">Heme</keyword>
<evidence type="ECO:0000313" key="9">
    <source>
        <dbReference type="EMBL" id="BBB29259.1"/>
    </source>
</evidence>
<feature type="domain" description="Cytochrome c" evidence="8">
    <location>
        <begin position="1"/>
        <end position="117"/>
    </location>
</feature>
<dbReference type="Proteomes" id="UP000595332">
    <property type="component" value="Chromosome"/>
</dbReference>
<feature type="signal peptide" evidence="7">
    <location>
        <begin position="1"/>
        <end position="24"/>
    </location>
</feature>
<dbReference type="PANTHER" id="PTHR11961">
    <property type="entry name" value="CYTOCHROME C"/>
    <property type="match status" value="1"/>
</dbReference>
<evidence type="ECO:0000256" key="6">
    <source>
        <dbReference type="PROSITE-ProRule" id="PRU00433"/>
    </source>
</evidence>
<dbReference type="Gene3D" id="1.10.760.10">
    <property type="entry name" value="Cytochrome c-like domain"/>
    <property type="match status" value="1"/>
</dbReference>
<organism evidence="9 10">
    <name type="scientific">Neptunomonas japonica JAMM 1380</name>
    <dbReference type="NCBI Taxonomy" id="1441457"/>
    <lineage>
        <taxon>Bacteria</taxon>
        <taxon>Pseudomonadati</taxon>
        <taxon>Pseudomonadota</taxon>
        <taxon>Gammaproteobacteria</taxon>
        <taxon>Oceanospirillales</taxon>
        <taxon>Oceanospirillaceae</taxon>
        <taxon>Neptunomonas</taxon>
    </lineage>
</organism>
<keyword evidence="3 6" id="KW-0479">Metal-binding</keyword>
<dbReference type="SUPFAM" id="SSF46626">
    <property type="entry name" value="Cytochrome c"/>
    <property type="match status" value="1"/>
</dbReference>
<dbReference type="GO" id="GO:0020037">
    <property type="term" value="F:heme binding"/>
    <property type="evidence" value="ECO:0007669"/>
    <property type="project" value="InterPro"/>
</dbReference>
<name>A0A7R6PB72_9GAMM</name>
<evidence type="ECO:0000256" key="7">
    <source>
        <dbReference type="SAM" id="SignalP"/>
    </source>
</evidence>
<evidence type="ECO:0000256" key="3">
    <source>
        <dbReference type="ARBA" id="ARBA00022723"/>
    </source>
</evidence>
<dbReference type="InterPro" id="IPR009056">
    <property type="entry name" value="Cyt_c-like_dom"/>
</dbReference>
<keyword evidence="5 6" id="KW-0408">Iron</keyword>
<gene>
    <name evidence="9" type="ORF">NEJAP_1307</name>
</gene>